<gene>
    <name evidence="2" type="ORF">HD598_002198</name>
</gene>
<dbReference type="AlphaFoldDB" id="A0A7W8TXW7"/>
<reference evidence="2 3" key="1">
    <citation type="submission" date="2020-08" db="EMBL/GenBank/DDBJ databases">
        <title>Sequencing the genomes of 1000 actinobacteria strains.</title>
        <authorList>
            <person name="Klenk H.-P."/>
        </authorList>
    </citation>
    <scope>NUCLEOTIDE SEQUENCE [LARGE SCALE GENOMIC DNA]</scope>
    <source>
        <strain evidence="2 3">DSM 105783</strain>
    </source>
</reference>
<comment type="caution">
    <text evidence="2">The sequence shown here is derived from an EMBL/GenBank/DDBJ whole genome shotgun (WGS) entry which is preliminary data.</text>
</comment>
<evidence type="ECO:0000313" key="2">
    <source>
        <dbReference type="EMBL" id="MBB5513511.1"/>
    </source>
</evidence>
<keyword evidence="1" id="KW-1133">Transmembrane helix</keyword>
<evidence type="ECO:0000256" key="1">
    <source>
        <dbReference type="SAM" id="Phobius"/>
    </source>
</evidence>
<dbReference type="EMBL" id="JACHDR010000001">
    <property type="protein sequence ID" value="MBB5513511.1"/>
    <property type="molecule type" value="Genomic_DNA"/>
</dbReference>
<feature type="transmembrane region" description="Helical" evidence="1">
    <location>
        <begin position="12"/>
        <end position="38"/>
    </location>
</feature>
<sequence>MKEAFRELSRRPDILFVLGYMLFPLLALICAGLGLWMVLTGQRIAGLIVLLVVTQVFAFSAFWAINQRRKALELEQSTTEDPAA</sequence>
<dbReference type="NCBIfam" id="NF038396">
    <property type="entry name" value="NF038396 family protein"/>
    <property type="match status" value="1"/>
</dbReference>
<name>A0A7W8TXW7_9MICC</name>
<keyword evidence="1" id="KW-0472">Membrane</keyword>
<dbReference type="Proteomes" id="UP000580797">
    <property type="component" value="Unassembled WGS sequence"/>
</dbReference>
<organism evidence="2 3">
    <name type="scientific">Neomicrococcus aestuarii</name>
    <dbReference type="NCBI Taxonomy" id="556325"/>
    <lineage>
        <taxon>Bacteria</taxon>
        <taxon>Bacillati</taxon>
        <taxon>Actinomycetota</taxon>
        <taxon>Actinomycetes</taxon>
        <taxon>Micrococcales</taxon>
        <taxon>Micrococcaceae</taxon>
        <taxon>Neomicrococcus</taxon>
    </lineage>
</organism>
<dbReference type="RefSeq" id="WP_183665855.1">
    <property type="nucleotide sequence ID" value="NZ_BAAARH010000008.1"/>
</dbReference>
<feature type="transmembrane region" description="Helical" evidence="1">
    <location>
        <begin position="44"/>
        <end position="65"/>
    </location>
</feature>
<proteinExistence type="predicted"/>
<accession>A0A7W8TXW7</accession>
<dbReference type="InterPro" id="IPR059228">
    <property type="entry name" value="Integral_mb_put"/>
</dbReference>
<keyword evidence="1" id="KW-0812">Transmembrane</keyword>
<evidence type="ECO:0008006" key="4">
    <source>
        <dbReference type="Google" id="ProtNLM"/>
    </source>
</evidence>
<evidence type="ECO:0000313" key="3">
    <source>
        <dbReference type="Proteomes" id="UP000580797"/>
    </source>
</evidence>
<protein>
    <recommendedName>
        <fullName evidence="4">Integral membrane protein</fullName>
    </recommendedName>
</protein>